<keyword evidence="2" id="KW-0614">Plasmid</keyword>
<dbReference type="AlphaFoldDB" id="A0AAE3G215"/>
<evidence type="ECO:0000313" key="3">
    <source>
        <dbReference type="Proteomes" id="UP001203207"/>
    </source>
</evidence>
<protein>
    <submittedName>
        <fullName evidence="2">Uncharacterized protein</fullName>
    </submittedName>
</protein>
<reference evidence="2" key="1">
    <citation type="journal article" date="2022" name="Syst. Appl. Microbiol.">
        <title>Natronocalculus amylovorans gen. nov., sp. nov., and Natranaeroarchaeum aerophilus sp. nov., dominant culturable amylolytic natronoarchaea from hypersaline soda lakes in southwestern Siberia.</title>
        <authorList>
            <person name="Sorokin D.Y."/>
            <person name="Elcheninov A.G."/>
            <person name="Khizhniak T.V."/>
            <person name="Koenen M."/>
            <person name="Bale N.J."/>
            <person name="Damste J.S.S."/>
            <person name="Kublanov I.V."/>
        </authorList>
    </citation>
    <scope>NUCLEOTIDE SEQUENCE</scope>
    <source>
        <strain evidence="2">AArc-St2</strain>
    </source>
</reference>
<feature type="transmembrane region" description="Helical" evidence="1">
    <location>
        <begin position="59"/>
        <end position="76"/>
    </location>
</feature>
<reference evidence="2" key="2">
    <citation type="submission" date="2022-02" db="EMBL/GenBank/DDBJ databases">
        <authorList>
            <person name="Elcheninov A.G."/>
            <person name="Sorokin D.Y."/>
            <person name="Kublanov I.V."/>
        </authorList>
    </citation>
    <scope>NUCLEOTIDE SEQUENCE</scope>
    <source>
        <strain evidence="2">AArc-St2</strain>
        <plasmid evidence="2">pAArc-St2</plasmid>
    </source>
</reference>
<keyword evidence="1" id="KW-0812">Transmembrane</keyword>
<evidence type="ECO:0000313" key="2">
    <source>
        <dbReference type="EMBL" id="MCL9818329.1"/>
    </source>
</evidence>
<gene>
    <name evidence="2" type="ORF">AArcSt2_15410</name>
</gene>
<dbReference type="EMBL" id="JAKRVX010000010">
    <property type="protein sequence ID" value="MCL9818329.1"/>
    <property type="molecule type" value="Genomic_DNA"/>
</dbReference>
<accession>A0AAE3G215</accession>
<dbReference type="Proteomes" id="UP001203207">
    <property type="component" value="Unassembled WGS sequence"/>
</dbReference>
<organism evidence="2 3">
    <name type="scientific">Natronocalculus amylovorans</name>
    <dbReference type="NCBI Taxonomy" id="2917812"/>
    <lineage>
        <taxon>Archaea</taxon>
        <taxon>Methanobacteriati</taxon>
        <taxon>Methanobacteriota</taxon>
        <taxon>Stenosarchaea group</taxon>
        <taxon>Halobacteria</taxon>
        <taxon>Halobacteriales</taxon>
        <taxon>Haloferacaceae</taxon>
        <taxon>Natronocalculus</taxon>
    </lineage>
</organism>
<sequence length="85" mass="9530">MMTIIIALAAIGIALLLWHFFPETIDRWFRHFMTARQIFWGLFSILVAFVFIGTGSTTLVLLGAMILIALTLTIVIEDPFELGGM</sequence>
<dbReference type="RefSeq" id="WP_250586020.1">
    <property type="nucleotide sequence ID" value="NZ_JAKRVX010000010.1"/>
</dbReference>
<geneLocation type="plasmid" evidence="2">
    <name>pAArc-St2</name>
</geneLocation>
<evidence type="ECO:0000256" key="1">
    <source>
        <dbReference type="SAM" id="Phobius"/>
    </source>
</evidence>
<keyword evidence="3" id="KW-1185">Reference proteome</keyword>
<comment type="caution">
    <text evidence="2">The sequence shown here is derived from an EMBL/GenBank/DDBJ whole genome shotgun (WGS) entry which is preliminary data.</text>
</comment>
<name>A0AAE3G215_9EURY</name>
<keyword evidence="1" id="KW-1133">Transmembrane helix</keyword>
<keyword evidence="1" id="KW-0472">Membrane</keyword>
<proteinExistence type="predicted"/>